<comment type="caution">
    <text evidence="1">The sequence shown here is derived from an EMBL/GenBank/DDBJ whole genome shotgun (WGS) entry which is preliminary data.</text>
</comment>
<keyword evidence="2" id="KW-1185">Reference proteome</keyword>
<reference evidence="1 2" key="1">
    <citation type="journal article" date="2019" name="Commun. Biol.">
        <title>The bagworm genome reveals a unique fibroin gene that provides high tensile strength.</title>
        <authorList>
            <person name="Kono N."/>
            <person name="Nakamura H."/>
            <person name="Ohtoshi R."/>
            <person name="Tomita M."/>
            <person name="Numata K."/>
            <person name="Arakawa K."/>
        </authorList>
    </citation>
    <scope>NUCLEOTIDE SEQUENCE [LARGE SCALE GENOMIC DNA]</scope>
</reference>
<organism evidence="1 2">
    <name type="scientific">Eumeta variegata</name>
    <name type="common">Bagworm moth</name>
    <name type="synonym">Eumeta japonica</name>
    <dbReference type="NCBI Taxonomy" id="151549"/>
    <lineage>
        <taxon>Eukaryota</taxon>
        <taxon>Metazoa</taxon>
        <taxon>Ecdysozoa</taxon>
        <taxon>Arthropoda</taxon>
        <taxon>Hexapoda</taxon>
        <taxon>Insecta</taxon>
        <taxon>Pterygota</taxon>
        <taxon>Neoptera</taxon>
        <taxon>Endopterygota</taxon>
        <taxon>Lepidoptera</taxon>
        <taxon>Glossata</taxon>
        <taxon>Ditrysia</taxon>
        <taxon>Tineoidea</taxon>
        <taxon>Psychidae</taxon>
        <taxon>Oiketicinae</taxon>
        <taxon>Eumeta</taxon>
    </lineage>
</organism>
<accession>A0A4C1YZB5</accession>
<evidence type="ECO:0000313" key="1">
    <source>
        <dbReference type="EMBL" id="GBP79675.1"/>
    </source>
</evidence>
<sequence length="175" mass="19553">MDALYFVYTLLGYLEALQSINDRQYGFQCGRSVGDLFTLLIQYSAEGVKIQRSLKRVFLELLVRRREAVAAQLLRSAGADARGYRRVHHARYRPSTLRFHILHTYGRYASLSRSNECCASAVPVNISFLSLSSNEGFASLMLKGRSRLESSSVSKMKAGSGSLIRIDIENRGPGP</sequence>
<evidence type="ECO:0000313" key="2">
    <source>
        <dbReference type="Proteomes" id="UP000299102"/>
    </source>
</evidence>
<protein>
    <submittedName>
        <fullName evidence="1">Uncharacterized protein</fullName>
    </submittedName>
</protein>
<proteinExistence type="predicted"/>
<dbReference type="EMBL" id="BGZK01001424">
    <property type="protein sequence ID" value="GBP79675.1"/>
    <property type="molecule type" value="Genomic_DNA"/>
</dbReference>
<dbReference type="Proteomes" id="UP000299102">
    <property type="component" value="Unassembled WGS sequence"/>
</dbReference>
<name>A0A4C1YZB5_EUMVA</name>
<dbReference type="AlphaFoldDB" id="A0A4C1YZB5"/>
<gene>
    <name evidence="1" type="ORF">EVAR_61196_1</name>
</gene>